<dbReference type="InterPro" id="IPR012337">
    <property type="entry name" value="RNaseH-like_sf"/>
</dbReference>
<dbReference type="GO" id="GO:0003676">
    <property type="term" value="F:nucleic acid binding"/>
    <property type="evidence" value="ECO:0007669"/>
    <property type="project" value="InterPro"/>
</dbReference>
<dbReference type="InterPro" id="IPR036397">
    <property type="entry name" value="RNaseH_sf"/>
</dbReference>
<dbReference type="SMART" id="SM00474">
    <property type="entry name" value="35EXOc"/>
    <property type="match status" value="1"/>
</dbReference>
<evidence type="ECO:0000313" key="3">
    <source>
        <dbReference type="EMBL" id="NNH24118.1"/>
    </source>
</evidence>
<dbReference type="SUPFAM" id="SSF53098">
    <property type="entry name" value="Ribonuclease H-like"/>
    <property type="match status" value="1"/>
</dbReference>
<dbReference type="PANTHER" id="PTHR47649">
    <property type="entry name" value="RIBONUCLEASE D"/>
    <property type="match status" value="1"/>
</dbReference>
<organism evidence="3 4">
    <name type="scientific">Pseudokineococcus marinus</name>
    <dbReference type="NCBI Taxonomy" id="351215"/>
    <lineage>
        <taxon>Bacteria</taxon>
        <taxon>Bacillati</taxon>
        <taxon>Actinomycetota</taxon>
        <taxon>Actinomycetes</taxon>
        <taxon>Kineosporiales</taxon>
        <taxon>Kineosporiaceae</taxon>
        <taxon>Pseudokineococcus</taxon>
    </lineage>
</organism>
<feature type="domain" description="HRDC" evidence="2">
    <location>
        <begin position="253"/>
        <end position="333"/>
    </location>
</feature>
<dbReference type="Pfam" id="PF00570">
    <property type="entry name" value="HRDC"/>
    <property type="match status" value="1"/>
</dbReference>
<dbReference type="RefSeq" id="WP_171203890.1">
    <property type="nucleotide sequence ID" value="NZ_BAAANP010000028.1"/>
</dbReference>
<dbReference type="Gene3D" id="1.10.150.80">
    <property type="entry name" value="HRDC domain"/>
    <property type="match status" value="2"/>
</dbReference>
<dbReference type="GO" id="GO:0000166">
    <property type="term" value="F:nucleotide binding"/>
    <property type="evidence" value="ECO:0007669"/>
    <property type="project" value="InterPro"/>
</dbReference>
<dbReference type="Pfam" id="PF18305">
    <property type="entry name" value="DNA_pol_A_exoN"/>
    <property type="match status" value="1"/>
</dbReference>
<accession>A0A849C3A7</accession>
<dbReference type="InterPro" id="IPR010997">
    <property type="entry name" value="HRDC-like_sf"/>
</dbReference>
<sequence length="441" mass="46266">MTDGQPRTAAAAPPGPAGAPGSGDAPATAEDDAPALPVLTEPAEGVPEVVADAAALADAAERLAAGTGPLAVDAERASGYRYGQRAFLVQLRRAGTGTLLVDPDALPDLSVLADAAGDAEWVLHAAGQDLPCLADVGMRPGGDLVDTELGARLAGFPRVGLAAVLQRLLGVDLAKEHSAVDWSTRPLPEPWLRYAALDVELLLPLRDALLAVLDEQGKLDWARQEFAAVRDAPPAPPRTDPWRRTSGLHAVRSRRQLAVVRELWEERERIAQRRDVSPGRVLPDRAVVAAATAMPTSPAALAALPVFSGPANRRRAATWLEAVRRGQALPERDLPPTSTPSSGPPPPRSWKDKDPAAAARLAAARDVVAARSEELDVPVENLLQPDLLRRTCWEPPSPLDEAGLRRALAAGGARPWQVDLLAPDLAVAMRGAADAPGGAPA</sequence>
<dbReference type="Proteomes" id="UP000555552">
    <property type="component" value="Unassembled WGS sequence"/>
</dbReference>
<dbReference type="InterPro" id="IPR002121">
    <property type="entry name" value="HRDC_dom"/>
</dbReference>
<gene>
    <name evidence="3" type="ORF">HLB09_13660</name>
</gene>
<comment type="caution">
    <text evidence="3">The sequence shown here is derived from an EMBL/GenBank/DDBJ whole genome shotgun (WGS) entry which is preliminary data.</text>
</comment>
<dbReference type="PROSITE" id="PS50967">
    <property type="entry name" value="HRDC"/>
    <property type="match status" value="1"/>
</dbReference>
<keyword evidence="4" id="KW-1185">Reference proteome</keyword>
<dbReference type="GO" id="GO:0006139">
    <property type="term" value="P:nucleobase-containing compound metabolic process"/>
    <property type="evidence" value="ECO:0007669"/>
    <property type="project" value="InterPro"/>
</dbReference>
<dbReference type="PANTHER" id="PTHR47649:SF1">
    <property type="entry name" value="RIBONUCLEASE D"/>
    <property type="match status" value="1"/>
</dbReference>
<evidence type="ECO:0000259" key="2">
    <source>
        <dbReference type="PROSITE" id="PS50967"/>
    </source>
</evidence>
<dbReference type="SMART" id="SM00341">
    <property type="entry name" value="HRDC"/>
    <property type="match status" value="1"/>
</dbReference>
<dbReference type="InterPro" id="IPR044876">
    <property type="entry name" value="HRDC_dom_sf"/>
</dbReference>
<dbReference type="Gene3D" id="3.30.420.10">
    <property type="entry name" value="Ribonuclease H-like superfamily/Ribonuclease H"/>
    <property type="match status" value="1"/>
</dbReference>
<name>A0A849C3A7_9ACTN</name>
<feature type="region of interest" description="Disordered" evidence="1">
    <location>
        <begin position="326"/>
        <end position="355"/>
    </location>
</feature>
<dbReference type="Pfam" id="PF01612">
    <property type="entry name" value="DNA_pol_A_exo1"/>
    <property type="match status" value="1"/>
</dbReference>
<evidence type="ECO:0000313" key="4">
    <source>
        <dbReference type="Proteomes" id="UP000555552"/>
    </source>
</evidence>
<feature type="region of interest" description="Disordered" evidence="1">
    <location>
        <begin position="1"/>
        <end position="41"/>
    </location>
</feature>
<dbReference type="GO" id="GO:0008408">
    <property type="term" value="F:3'-5' exonuclease activity"/>
    <property type="evidence" value="ECO:0007669"/>
    <property type="project" value="InterPro"/>
</dbReference>
<dbReference type="InterPro" id="IPR041605">
    <property type="entry name" value="Exo_C"/>
</dbReference>
<reference evidence="3 4" key="1">
    <citation type="submission" date="2020-05" db="EMBL/GenBank/DDBJ databases">
        <title>MicrobeNet Type strains.</title>
        <authorList>
            <person name="Nicholson A.C."/>
        </authorList>
    </citation>
    <scope>NUCLEOTIDE SEQUENCE [LARGE SCALE GENOMIC DNA]</scope>
    <source>
        <strain evidence="3 4">JCM 14547</strain>
    </source>
</reference>
<evidence type="ECO:0000256" key="1">
    <source>
        <dbReference type="SAM" id="MobiDB-lite"/>
    </source>
</evidence>
<dbReference type="CDD" id="cd06142">
    <property type="entry name" value="RNaseD_exo"/>
    <property type="match status" value="1"/>
</dbReference>
<protein>
    <submittedName>
        <fullName evidence="3">Ribonuclease D</fullName>
    </submittedName>
</protein>
<proteinExistence type="predicted"/>
<dbReference type="AlphaFoldDB" id="A0A849C3A7"/>
<dbReference type="InterPro" id="IPR002562">
    <property type="entry name" value="3'-5'_exonuclease_dom"/>
</dbReference>
<dbReference type="EMBL" id="JABEMA010000263">
    <property type="protein sequence ID" value="NNH24118.1"/>
    <property type="molecule type" value="Genomic_DNA"/>
</dbReference>
<dbReference type="InterPro" id="IPR051086">
    <property type="entry name" value="RNase_D-like"/>
</dbReference>
<dbReference type="SUPFAM" id="SSF47819">
    <property type="entry name" value="HRDC-like"/>
    <property type="match status" value="1"/>
</dbReference>